<dbReference type="GO" id="GO:0004673">
    <property type="term" value="F:protein histidine kinase activity"/>
    <property type="evidence" value="ECO:0007669"/>
    <property type="project" value="UniProtKB-EC"/>
</dbReference>
<evidence type="ECO:0000259" key="8">
    <source>
        <dbReference type="PROSITE" id="PS50112"/>
    </source>
</evidence>
<protein>
    <recommendedName>
        <fullName evidence="2">histidine kinase</fullName>
        <ecNumber evidence="2">2.7.13.3</ecNumber>
    </recommendedName>
</protein>
<keyword evidence="5" id="KW-0547">Nucleotide-binding</keyword>
<dbReference type="Proteomes" id="UP000515220">
    <property type="component" value="Chromosome"/>
</dbReference>
<evidence type="ECO:0000313" key="9">
    <source>
        <dbReference type="EMBL" id="BCI68234.1"/>
    </source>
</evidence>
<dbReference type="InterPro" id="IPR036890">
    <property type="entry name" value="HATPase_C_sf"/>
</dbReference>
<dbReference type="EMBL" id="AP023326">
    <property type="protein sequence ID" value="BCI68234.1"/>
    <property type="molecule type" value="Genomic_DNA"/>
</dbReference>
<keyword evidence="6 9" id="KW-0418">Kinase</keyword>
<dbReference type="CDD" id="cd00130">
    <property type="entry name" value="PAS"/>
    <property type="match status" value="1"/>
</dbReference>
<gene>
    <name evidence="9" type="ORF">AAJCM20276_28580</name>
</gene>
<dbReference type="GO" id="GO:0005524">
    <property type="term" value="F:ATP binding"/>
    <property type="evidence" value="ECO:0007669"/>
    <property type="project" value="UniProtKB-KW"/>
</dbReference>
<evidence type="ECO:0000313" key="10">
    <source>
        <dbReference type="Proteomes" id="UP000515220"/>
    </source>
</evidence>
<dbReference type="Pfam" id="PF08448">
    <property type="entry name" value="PAS_4"/>
    <property type="match status" value="2"/>
</dbReference>
<name>A0A6S6PSZ5_ACEAC</name>
<evidence type="ECO:0000256" key="5">
    <source>
        <dbReference type="ARBA" id="ARBA00022741"/>
    </source>
</evidence>
<keyword evidence="4" id="KW-0808">Transferase</keyword>
<dbReference type="InterPro" id="IPR000014">
    <property type="entry name" value="PAS"/>
</dbReference>
<dbReference type="SUPFAM" id="SSF55785">
    <property type="entry name" value="PYP-like sensor domain (PAS domain)"/>
    <property type="match status" value="2"/>
</dbReference>
<dbReference type="SMART" id="SM00911">
    <property type="entry name" value="HWE_HK"/>
    <property type="match status" value="1"/>
</dbReference>
<proteinExistence type="predicted"/>
<evidence type="ECO:0000256" key="6">
    <source>
        <dbReference type="ARBA" id="ARBA00022777"/>
    </source>
</evidence>
<dbReference type="AlphaFoldDB" id="A0A6S6PSZ5"/>
<organism evidence="9 10">
    <name type="scientific">Acetobacter aceti</name>
    <dbReference type="NCBI Taxonomy" id="435"/>
    <lineage>
        <taxon>Bacteria</taxon>
        <taxon>Pseudomonadati</taxon>
        <taxon>Pseudomonadota</taxon>
        <taxon>Alphaproteobacteria</taxon>
        <taxon>Acetobacterales</taxon>
        <taxon>Acetobacteraceae</taxon>
        <taxon>Acetobacter</taxon>
        <taxon>Acetobacter subgen. Acetobacter</taxon>
    </lineage>
</organism>
<evidence type="ECO:0000256" key="1">
    <source>
        <dbReference type="ARBA" id="ARBA00000085"/>
    </source>
</evidence>
<dbReference type="Gene3D" id="3.30.565.10">
    <property type="entry name" value="Histidine kinase-like ATPase, C-terminal domain"/>
    <property type="match status" value="1"/>
</dbReference>
<dbReference type="PANTHER" id="PTHR41523:SF7">
    <property type="entry name" value="HISTIDINE KINASE"/>
    <property type="match status" value="1"/>
</dbReference>
<comment type="catalytic activity">
    <reaction evidence="1">
        <text>ATP + protein L-histidine = ADP + protein N-phospho-L-histidine.</text>
        <dbReference type="EC" id="2.7.13.3"/>
    </reaction>
</comment>
<evidence type="ECO:0000256" key="4">
    <source>
        <dbReference type="ARBA" id="ARBA00022679"/>
    </source>
</evidence>
<dbReference type="NCBIfam" id="TIGR00229">
    <property type="entry name" value="sensory_box"/>
    <property type="match status" value="1"/>
</dbReference>
<accession>A0A6S6PSZ5</accession>
<dbReference type="SMART" id="SM00091">
    <property type="entry name" value="PAS"/>
    <property type="match status" value="2"/>
</dbReference>
<dbReference type="PROSITE" id="PS50112">
    <property type="entry name" value="PAS"/>
    <property type="match status" value="1"/>
</dbReference>
<dbReference type="PANTHER" id="PTHR41523">
    <property type="entry name" value="TWO-COMPONENT SYSTEM SENSOR PROTEIN"/>
    <property type="match status" value="1"/>
</dbReference>
<dbReference type="InterPro" id="IPR013656">
    <property type="entry name" value="PAS_4"/>
</dbReference>
<dbReference type="RefSeq" id="WP_099348584.1">
    <property type="nucleotide sequence ID" value="NZ_AP023326.1"/>
</dbReference>
<sequence length="462" mass="51413">MKIAPAVTPSSMNATLDLLPDLICVVSPERRSDYFNKAWRSHAGGSQQDFASDAWVNWIIPEDREKIEQALRLSLETGEQQVTECRLTGCVSHSPSCRGRWFLFRAVPHRDADGTLRFWFHILTDVHEQKLREQETSHTARMRMAMLNVSSDCIKVINTDGTLAHMNDAGCMALNVDADSGFGMKWLSLLPEAAWEPGEQALEEARNGAGARFGGLSQIPGAPPRYWDNVLTPLLNANGIVEAILCVSRDVTKVKENEDRIGMLLREVTHRSRNMLTVVRAMLRRTVPDPYASFVTTLDQRITAIARGLDLLVREQWTGAHVKDVVTAHTAINGETGINRLRIDGDSRLRLRAEAVEKIGLAIHELTTNAVHYGAFSNDTGTVTVSWQVEGKDDGTLFQLRWKERDGPPITEPPPKGFGTAVIERNPRGIEGANVVCRHDPDGVFWEFTAPARRVLTSLPNN</sequence>
<dbReference type="InterPro" id="IPR035965">
    <property type="entry name" value="PAS-like_dom_sf"/>
</dbReference>
<dbReference type="Gene3D" id="3.30.450.20">
    <property type="entry name" value="PAS domain"/>
    <property type="match status" value="2"/>
</dbReference>
<evidence type="ECO:0000256" key="2">
    <source>
        <dbReference type="ARBA" id="ARBA00012438"/>
    </source>
</evidence>
<dbReference type="Pfam" id="PF07536">
    <property type="entry name" value="HWE_HK"/>
    <property type="match status" value="1"/>
</dbReference>
<keyword evidence="3" id="KW-0597">Phosphoprotein</keyword>
<evidence type="ECO:0000256" key="7">
    <source>
        <dbReference type="ARBA" id="ARBA00022840"/>
    </source>
</evidence>
<dbReference type="InterPro" id="IPR011102">
    <property type="entry name" value="Sig_transdc_His_kinase_HWE"/>
</dbReference>
<keyword evidence="7" id="KW-0067">ATP-binding</keyword>
<feature type="domain" description="PAS" evidence="8">
    <location>
        <begin position="8"/>
        <end position="78"/>
    </location>
</feature>
<dbReference type="EC" id="2.7.13.3" evidence="2"/>
<reference evidence="9 10" key="1">
    <citation type="submission" date="2020-07" db="EMBL/GenBank/DDBJ databases">
        <title>Complete Genome Sequence of an acetic acid bacterium, Acetobacter aceti JCM20276.</title>
        <authorList>
            <person name="Hirose Y."/>
            <person name="Mihara H."/>
        </authorList>
    </citation>
    <scope>NUCLEOTIDE SEQUENCE [LARGE SCALE GENOMIC DNA]</scope>
    <source>
        <strain evidence="9 10">JCM20276</strain>
    </source>
</reference>
<evidence type="ECO:0000256" key="3">
    <source>
        <dbReference type="ARBA" id="ARBA00022553"/>
    </source>
</evidence>